<dbReference type="GO" id="GO:0009039">
    <property type="term" value="F:urease activity"/>
    <property type="evidence" value="ECO:0007669"/>
    <property type="project" value="UniProtKB-UniRule"/>
</dbReference>
<reference evidence="4 5" key="1">
    <citation type="journal article" date="2018" name="Syst. Appl. Microbiol.">
        <title>Corynebacterium heidelbergense sp. nov., isolated from the preen glands of Egyptian geese (Alopochen aegyptiacus).</title>
        <authorList>
            <person name="Braun M.S."/>
            <person name="Wang E."/>
            <person name="Zimmermann S."/>
            <person name="Wink M."/>
        </authorList>
    </citation>
    <scope>NUCLEOTIDE SEQUENCE [LARGE SCALE GENOMIC DNA]</scope>
    <source>
        <strain evidence="4 5">DSM 104638</strain>
    </source>
</reference>
<protein>
    <recommendedName>
        <fullName evidence="3">Urease subunit beta</fullName>
        <ecNumber evidence="3">3.5.1.5</ecNumber>
    </recommendedName>
    <alternativeName>
        <fullName evidence="3">Urea amidohydrolase subunit beta</fullName>
    </alternativeName>
</protein>
<accession>A0A364V9X8</accession>
<dbReference type="InterPro" id="IPR002019">
    <property type="entry name" value="Urease_beta-like"/>
</dbReference>
<keyword evidence="1 3" id="KW-0378">Hydrolase</keyword>
<dbReference type="Gene3D" id="2.10.150.10">
    <property type="entry name" value="Urease, beta subunit"/>
    <property type="match status" value="1"/>
</dbReference>
<name>A0A364V9X8_9CORY</name>
<comment type="subcellular location">
    <subcellularLocation>
        <location evidence="3">Cytoplasm</location>
    </subcellularLocation>
</comment>
<comment type="catalytic activity">
    <reaction evidence="2 3">
        <text>urea + 2 H2O + H(+) = hydrogencarbonate + 2 NH4(+)</text>
        <dbReference type="Rhea" id="RHEA:20557"/>
        <dbReference type="ChEBI" id="CHEBI:15377"/>
        <dbReference type="ChEBI" id="CHEBI:15378"/>
        <dbReference type="ChEBI" id="CHEBI:16199"/>
        <dbReference type="ChEBI" id="CHEBI:17544"/>
        <dbReference type="ChEBI" id="CHEBI:28938"/>
        <dbReference type="EC" id="3.5.1.5"/>
    </reaction>
</comment>
<dbReference type="GO" id="GO:0035550">
    <property type="term" value="C:urease complex"/>
    <property type="evidence" value="ECO:0007669"/>
    <property type="project" value="InterPro"/>
</dbReference>
<sequence>MSGSTGAYEVAAGTITINPSKRTLTLTVANTGDRAIQVGSHYHFFEANPALSFDREKAYGMRLAIPSGLAVRFEPGDEKDVELVDFGGQRIMHGFAGLVEGPLDDEAVRGRAMEALHGFLNPADD</sequence>
<dbReference type="Proteomes" id="UP000251047">
    <property type="component" value="Unassembled WGS sequence"/>
</dbReference>
<dbReference type="SUPFAM" id="SSF51278">
    <property type="entry name" value="Urease, beta-subunit"/>
    <property type="match status" value="1"/>
</dbReference>
<dbReference type="EMBL" id="PHQP01000076">
    <property type="protein sequence ID" value="RAV33427.1"/>
    <property type="molecule type" value="Genomic_DNA"/>
</dbReference>
<dbReference type="InterPro" id="IPR036461">
    <property type="entry name" value="Urease_betasu_sf"/>
</dbReference>
<dbReference type="UniPathway" id="UPA00258">
    <property type="reaction ID" value="UER00370"/>
</dbReference>
<dbReference type="GO" id="GO:0043419">
    <property type="term" value="P:urea catabolic process"/>
    <property type="evidence" value="ECO:0007669"/>
    <property type="project" value="UniProtKB-UniRule"/>
</dbReference>
<evidence type="ECO:0000256" key="1">
    <source>
        <dbReference type="ARBA" id="ARBA00022801"/>
    </source>
</evidence>
<proteinExistence type="inferred from homology"/>
<dbReference type="AlphaFoldDB" id="A0A364V9X8"/>
<gene>
    <name evidence="3" type="primary">ureB</name>
    <name evidence="4" type="ORF">CWC39_08520</name>
</gene>
<dbReference type="FunFam" id="2.10.150.10:FF:000001">
    <property type="entry name" value="Urease subunit beta"/>
    <property type="match status" value="1"/>
</dbReference>
<dbReference type="NCBIfam" id="NF009682">
    <property type="entry name" value="PRK13203.1"/>
    <property type="match status" value="1"/>
</dbReference>
<dbReference type="Pfam" id="PF00699">
    <property type="entry name" value="Urease_beta"/>
    <property type="match status" value="1"/>
</dbReference>
<dbReference type="PANTHER" id="PTHR33569">
    <property type="entry name" value="UREASE"/>
    <property type="match status" value="1"/>
</dbReference>
<comment type="similarity">
    <text evidence="3">Belongs to the urease beta subunit family.</text>
</comment>
<dbReference type="PANTHER" id="PTHR33569:SF1">
    <property type="entry name" value="UREASE"/>
    <property type="match status" value="1"/>
</dbReference>
<dbReference type="EC" id="3.5.1.5" evidence="3"/>
<organism evidence="4 5">
    <name type="scientific">Corynebacterium heidelbergense</name>
    <dbReference type="NCBI Taxonomy" id="2055947"/>
    <lineage>
        <taxon>Bacteria</taxon>
        <taxon>Bacillati</taxon>
        <taxon>Actinomycetota</taxon>
        <taxon>Actinomycetes</taxon>
        <taxon>Mycobacteriales</taxon>
        <taxon>Corynebacteriaceae</taxon>
        <taxon>Corynebacterium</taxon>
    </lineage>
</organism>
<dbReference type="NCBIfam" id="TIGR00192">
    <property type="entry name" value="urease_beta"/>
    <property type="match status" value="1"/>
</dbReference>
<dbReference type="OrthoDB" id="9797217at2"/>
<dbReference type="CDD" id="cd00407">
    <property type="entry name" value="Urease_beta"/>
    <property type="match status" value="1"/>
</dbReference>
<evidence type="ECO:0000313" key="4">
    <source>
        <dbReference type="EMBL" id="RAV33427.1"/>
    </source>
</evidence>
<evidence type="ECO:0000313" key="5">
    <source>
        <dbReference type="Proteomes" id="UP000251047"/>
    </source>
</evidence>
<comment type="pathway">
    <text evidence="3">Nitrogen metabolism; urea degradation; CO(2) and NH(3) from urea (urease route): step 1/1.</text>
</comment>
<comment type="subunit">
    <text evidence="3">Heterotrimer of UreA (gamma), UreB (beta) and UreC (alpha) subunits. Three heterotrimers associate to form the active enzyme.</text>
</comment>
<keyword evidence="3" id="KW-0963">Cytoplasm</keyword>
<evidence type="ECO:0000256" key="3">
    <source>
        <dbReference type="HAMAP-Rule" id="MF_01954"/>
    </source>
</evidence>
<dbReference type="HAMAP" id="MF_01954">
    <property type="entry name" value="Urease_beta"/>
    <property type="match status" value="1"/>
</dbReference>
<dbReference type="InterPro" id="IPR050069">
    <property type="entry name" value="Urease_subunit"/>
</dbReference>
<evidence type="ECO:0000256" key="2">
    <source>
        <dbReference type="ARBA" id="ARBA00047778"/>
    </source>
</evidence>
<comment type="caution">
    <text evidence="4">The sequence shown here is derived from an EMBL/GenBank/DDBJ whole genome shotgun (WGS) entry which is preliminary data.</text>
</comment>